<name>A0A6B0Y1C6_9RHOB</name>
<dbReference type="EMBL" id="VXRY01000434">
    <property type="protein sequence ID" value="MXY34531.1"/>
    <property type="molecule type" value="Genomic_DNA"/>
</dbReference>
<evidence type="ECO:0000256" key="1">
    <source>
        <dbReference type="SAM" id="SignalP"/>
    </source>
</evidence>
<reference evidence="2" key="1">
    <citation type="submission" date="2019-09" db="EMBL/GenBank/DDBJ databases">
        <title>Characterisation of the sponge microbiome using genome-centric metagenomics.</title>
        <authorList>
            <person name="Engelberts J.P."/>
            <person name="Robbins S.J."/>
            <person name="De Goeij J.M."/>
            <person name="Aranda M."/>
            <person name="Bell S.C."/>
            <person name="Webster N.S."/>
        </authorList>
    </citation>
    <scope>NUCLEOTIDE SEQUENCE</scope>
    <source>
        <strain evidence="2">SB0664_bin_43</strain>
    </source>
</reference>
<comment type="caution">
    <text evidence="2">The sequence shown here is derived from an EMBL/GenBank/DDBJ whole genome shotgun (WGS) entry which is preliminary data.</text>
</comment>
<proteinExistence type="predicted"/>
<accession>A0A6B0Y1C6</accession>
<evidence type="ECO:0008006" key="3">
    <source>
        <dbReference type="Google" id="ProtNLM"/>
    </source>
</evidence>
<evidence type="ECO:0000313" key="2">
    <source>
        <dbReference type="EMBL" id="MXY34531.1"/>
    </source>
</evidence>
<organism evidence="2">
    <name type="scientific">Boseongicola sp. SB0664_bin_43</name>
    <dbReference type="NCBI Taxonomy" id="2604844"/>
    <lineage>
        <taxon>Bacteria</taxon>
        <taxon>Pseudomonadati</taxon>
        <taxon>Pseudomonadota</taxon>
        <taxon>Alphaproteobacteria</taxon>
        <taxon>Rhodobacterales</taxon>
        <taxon>Paracoccaceae</taxon>
        <taxon>Boseongicola</taxon>
    </lineage>
</organism>
<dbReference type="AlphaFoldDB" id="A0A6B0Y1C6"/>
<sequence>MRAAALSTVLFAAIMAMPVWADGIRVRTEAGLSSSSADATSLEADLGYRDTRAWNAAARLMWDSFEGPFRLEVHAQVNAAHGNRIALASELMPAEGPPRTLLDLSGDWSHDPDQAVVGVIDRASVAYTGQNLVLKVGRQAITWGSGLFFHPSDIVAPFSPDAIDTSYKPGVDMLYGQYLFDNGADIQAIAVPRAETYGGAVTLDQSTLAIRGSTTLGSLDGALFHARDRGDRVAGLNLSGPLGGASWNAEYVHWQLADGTAHPSWLFNITNFGTLGDWNVSYFAEYFRNGFGVDASLPSDALPASLTKRMATGQVFFGGQDFLAPGGQLQVTADLSISPRAIFSLNDGSRLATVGVNYALGDNTDLAFDYFRPFGADGTDFGGRETSTGSGAFAGPSQSVTLRLVHFF</sequence>
<keyword evidence="1" id="KW-0732">Signal</keyword>
<feature type="signal peptide" evidence="1">
    <location>
        <begin position="1"/>
        <end position="21"/>
    </location>
</feature>
<gene>
    <name evidence="2" type="ORF">F4Y60_10695</name>
</gene>
<feature type="chain" id="PRO_5025678112" description="Alginate export domain-containing protein" evidence="1">
    <location>
        <begin position="22"/>
        <end position="408"/>
    </location>
</feature>
<protein>
    <recommendedName>
        <fullName evidence="3">Alginate export domain-containing protein</fullName>
    </recommendedName>
</protein>